<name>A0A5C8LVS2_9GAMM</name>
<keyword evidence="7" id="KW-0645">Protease</keyword>
<evidence type="ECO:0000256" key="2">
    <source>
        <dbReference type="ARBA" id="ARBA00004496"/>
    </source>
</evidence>
<dbReference type="PRINTS" id="PR00756">
    <property type="entry name" value="ALADIPTASE"/>
</dbReference>
<dbReference type="Gene3D" id="3.30.2010.30">
    <property type="match status" value="1"/>
</dbReference>
<dbReference type="InterPro" id="IPR045357">
    <property type="entry name" value="Aminopeptidase_N-like_N"/>
</dbReference>
<evidence type="ECO:0000259" key="16">
    <source>
        <dbReference type="SMART" id="SM01263"/>
    </source>
</evidence>
<dbReference type="SMART" id="SM01263">
    <property type="entry name" value="Leuk-A4-hydro_C"/>
    <property type="match status" value="1"/>
</dbReference>
<feature type="binding site" evidence="13">
    <location>
        <begin position="147"/>
        <end position="149"/>
    </location>
    <ligand>
        <name>a peptide</name>
        <dbReference type="ChEBI" id="CHEBI:60466"/>
    </ligand>
</feature>
<evidence type="ECO:0000256" key="11">
    <source>
        <dbReference type="ARBA" id="ARBA00023049"/>
    </source>
</evidence>
<feature type="domain" description="Peptidase M1 leukotriene A4 hydrolase/aminopeptidase C-terminal" evidence="16">
    <location>
        <begin position="467"/>
        <end position="605"/>
    </location>
</feature>
<dbReference type="Pfam" id="PF01433">
    <property type="entry name" value="Peptidase_M1"/>
    <property type="match status" value="1"/>
</dbReference>
<evidence type="ECO:0000256" key="14">
    <source>
        <dbReference type="PIRSR" id="PIRSR634015-3"/>
    </source>
</evidence>
<dbReference type="EC" id="3.4.11.2" evidence="4"/>
<evidence type="ECO:0000256" key="10">
    <source>
        <dbReference type="ARBA" id="ARBA00022833"/>
    </source>
</evidence>
<dbReference type="InterPro" id="IPR001930">
    <property type="entry name" value="Peptidase_M1"/>
</dbReference>
<feature type="active site" description="Proton acceptor" evidence="12">
    <location>
        <position position="304"/>
    </location>
</feature>
<gene>
    <name evidence="17" type="ORF">FU839_10045</name>
</gene>
<feature type="binding site" evidence="14">
    <location>
        <position position="326"/>
    </location>
    <ligand>
        <name>Zn(2+)</name>
        <dbReference type="ChEBI" id="CHEBI:29105"/>
        <note>catalytic</note>
    </ligand>
</feature>
<accession>A0A5C8LVS2</accession>
<dbReference type="InterPro" id="IPR027268">
    <property type="entry name" value="Peptidase_M4/M1_CTD_sf"/>
</dbReference>
<keyword evidence="11" id="KW-0482">Metalloprotease</keyword>
<dbReference type="Gene3D" id="2.60.40.1730">
    <property type="entry name" value="tricorn interacting facor f3 domain"/>
    <property type="match status" value="1"/>
</dbReference>
<dbReference type="GO" id="GO:0016285">
    <property type="term" value="F:alanyl aminopeptidase activity"/>
    <property type="evidence" value="ECO:0007669"/>
    <property type="project" value="UniProtKB-EC"/>
</dbReference>
<dbReference type="InterPro" id="IPR016024">
    <property type="entry name" value="ARM-type_fold"/>
</dbReference>
<feature type="active site" description="Proton donor" evidence="12">
    <location>
        <position position="389"/>
    </location>
</feature>
<reference evidence="17 18" key="1">
    <citation type="submission" date="2019-08" db="EMBL/GenBank/DDBJ databases">
        <title>Draft genome analysis of Rheinheimera tangshanensis isolated from the roots of fresh rice plants (Oryza sativa).</title>
        <authorList>
            <person name="Yu Q."/>
            <person name="Qi Y."/>
            <person name="Zhang H."/>
            <person name="Pu J."/>
        </authorList>
    </citation>
    <scope>NUCLEOTIDE SEQUENCE [LARGE SCALE GENOMIC DNA]</scope>
    <source>
        <strain evidence="17 18">JA3-B52</strain>
    </source>
</reference>
<sequence length="608" mass="69072">MRVVVLLLFILAAKVQAADPHSFSNFALVSHPQLSLDLTADFDKQQLSGFVELQLDWHHPDVRELILDSRDLSIENVMGQSANGKWVKLSHSFGDKSSTHGQALRIEFPEQFPKVRIYYHTSPQASGLQWLTKEQTSEKQQPFMYSQSQSIHARSWIPLQDTPAVRLNYQARIHTPKELLAVMGADNSANTDKDGDYFFRMPQAIPAYLIALAIGDLEFKAMSERTGVYAEKVWLDKAVAEFSDTEQMMQVASSLYGDYPWGRYDLLILPASFPFGGMENPRLSFITPTVIAGDKSLVSLIAHELAHSWSGNLVTNASWHELWLNEGFTNYVENRIMEQVYGPERALLERQLSVQDLENDLDQLDPKDTLLVTDYTGRDPDDAFTQVPYVKGMLFLQFLEQRVGRAAFDPFLKNYFQTFAFQTMDTEKFLRYLRKTLLNDPDIVSMGEILEWLYQPALASTFVAPVSDAFAQVDQQRALWQKSGKLTDLQTNSWTIHHWLHFIGQLAATVDIAQLQQLDQGFGLSQSQNAEVAAAWFKVALAKNYTQAQPALQQFLVRVGRRKFVVPLYQQLSQSPETLGWAKAVYQQARAGYHPLTQSAVDKVLKFN</sequence>
<feature type="binding site" evidence="14">
    <location>
        <position position="303"/>
    </location>
    <ligand>
        <name>Zn(2+)</name>
        <dbReference type="ChEBI" id="CHEBI:29105"/>
        <note>catalytic</note>
    </ligand>
</feature>
<dbReference type="EMBL" id="VRLR01000005">
    <property type="protein sequence ID" value="TXK80787.1"/>
    <property type="molecule type" value="Genomic_DNA"/>
</dbReference>
<evidence type="ECO:0000313" key="18">
    <source>
        <dbReference type="Proteomes" id="UP000321814"/>
    </source>
</evidence>
<protein>
    <recommendedName>
        <fullName evidence="5">Aminopeptidase N</fullName>
        <ecNumber evidence="4">3.4.11.2</ecNumber>
    </recommendedName>
</protein>
<dbReference type="SUPFAM" id="SSF48371">
    <property type="entry name" value="ARM repeat"/>
    <property type="match status" value="1"/>
</dbReference>
<dbReference type="GO" id="GO:0008237">
    <property type="term" value="F:metallopeptidase activity"/>
    <property type="evidence" value="ECO:0007669"/>
    <property type="project" value="UniProtKB-KW"/>
</dbReference>
<evidence type="ECO:0000256" key="7">
    <source>
        <dbReference type="ARBA" id="ARBA00022670"/>
    </source>
</evidence>
<evidence type="ECO:0000256" key="9">
    <source>
        <dbReference type="ARBA" id="ARBA00022801"/>
    </source>
</evidence>
<dbReference type="GO" id="GO:0008270">
    <property type="term" value="F:zinc ion binding"/>
    <property type="evidence" value="ECO:0007669"/>
    <property type="project" value="InterPro"/>
</dbReference>
<dbReference type="GO" id="GO:0006508">
    <property type="term" value="P:proteolysis"/>
    <property type="evidence" value="ECO:0007669"/>
    <property type="project" value="UniProtKB-KW"/>
</dbReference>
<dbReference type="SUPFAM" id="SSF63737">
    <property type="entry name" value="Leukotriene A4 hydrolase N-terminal domain"/>
    <property type="match status" value="1"/>
</dbReference>
<dbReference type="PANTHER" id="PTHR45726">
    <property type="entry name" value="LEUKOTRIENE A-4 HYDROLASE"/>
    <property type="match status" value="1"/>
</dbReference>
<keyword evidence="15" id="KW-0732">Signal</keyword>
<dbReference type="GO" id="GO:0005737">
    <property type="term" value="C:cytoplasm"/>
    <property type="evidence" value="ECO:0007669"/>
    <property type="project" value="UniProtKB-SubCell"/>
</dbReference>
<dbReference type="Pfam" id="PF09127">
    <property type="entry name" value="Leuk-A4-hydro_C"/>
    <property type="match status" value="1"/>
</dbReference>
<evidence type="ECO:0000256" key="4">
    <source>
        <dbReference type="ARBA" id="ARBA00012564"/>
    </source>
</evidence>
<dbReference type="RefSeq" id="WP_147904234.1">
    <property type="nucleotide sequence ID" value="NZ_BAAAGC010000013.1"/>
</dbReference>
<dbReference type="FunFam" id="3.30.2010.30:FF:000001">
    <property type="entry name" value="Leukotriene A(4) hydrolase"/>
    <property type="match status" value="1"/>
</dbReference>
<dbReference type="InterPro" id="IPR038502">
    <property type="entry name" value="M1_LTA-4_hydro/amino_C_sf"/>
</dbReference>
<dbReference type="Gene3D" id="1.25.40.320">
    <property type="entry name" value="Peptidase M1, leukotriene A4 hydrolase/aminopeptidase C-terminal domain"/>
    <property type="match status" value="1"/>
</dbReference>
<dbReference type="InterPro" id="IPR034015">
    <property type="entry name" value="M1_LTA4H"/>
</dbReference>
<comment type="caution">
    <text evidence="17">The sequence shown here is derived from an EMBL/GenBank/DDBJ whole genome shotgun (WGS) entry which is preliminary data.</text>
</comment>
<comment type="similarity">
    <text evidence="3">Belongs to the peptidase M1 family.</text>
</comment>
<keyword evidence="18" id="KW-1185">Reference proteome</keyword>
<dbReference type="Proteomes" id="UP000321814">
    <property type="component" value="Unassembled WGS sequence"/>
</dbReference>
<comment type="catalytic activity">
    <reaction evidence="1">
        <text>Release of an N-terminal amino acid, Xaa-|-Yaa- from a peptide, amide or arylamide. Xaa is preferably Ala, but may be most amino acids including Pro (slow action). When a terminal hydrophobic residue is followed by a prolyl residue, the two may be released as an intact Xaa-Pro dipeptide.</text>
        <dbReference type="EC" id="3.4.11.2"/>
    </reaction>
</comment>
<keyword evidence="6" id="KW-0963">Cytoplasm</keyword>
<dbReference type="AlphaFoldDB" id="A0A5C8LVS2"/>
<feature type="chain" id="PRO_5022742981" description="Aminopeptidase N" evidence="15">
    <location>
        <begin position="18"/>
        <end position="608"/>
    </location>
</feature>
<dbReference type="InterPro" id="IPR042097">
    <property type="entry name" value="Aminopeptidase_N-like_N_sf"/>
</dbReference>
<comment type="subcellular location">
    <subcellularLocation>
        <location evidence="2">Cytoplasm</location>
    </subcellularLocation>
</comment>
<dbReference type="Gene3D" id="1.10.390.10">
    <property type="entry name" value="Neutral Protease Domain 2"/>
    <property type="match status" value="1"/>
</dbReference>
<organism evidence="17 18">
    <name type="scientific">Rheinheimera tangshanensis</name>
    <dbReference type="NCBI Taxonomy" id="400153"/>
    <lineage>
        <taxon>Bacteria</taxon>
        <taxon>Pseudomonadati</taxon>
        <taxon>Pseudomonadota</taxon>
        <taxon>Gammaproteobacteria</taxon>
        <taxon>Chromatiales</taxon>
        <taxon>Chromatiaceae</taxon>
        <taxon>Rheinheimera</taxon>
    </lineage>
</organism>
<evidence type="ECO:0000256" key="1">
    <source>
        <dbReference type="ARBA" id="ARBA00000098"/>
    </source>
</evidence>
<evidence type="ECO:0000313" key="17">
    <source>
        <dbReference type="EMBL" id="TXK80787.1"/>
    </source>
</evidence>
<dbReference type="OrthoDB" id="100605at2"/>
<keyword evidence="10 14" id="KW-0862">Zinc</keyword>
<comment type="cofactor">
    <cofactor evidence="14">
        <name>Zn(2+)</name>
        <dbReference type="ChEBI" id="CHEBI:29105"/>
    </cofactor>
    <text evidence="14">Binds 1 zinc ion per subunit.</text>
</comment>
<dbReference type="InterPro" id="IPR015211">
    <property type="entry name" value="Peptidase_M1_C"/>
</dbReference>
<evidence type="ECO:0000256" key="15">
    <source>
        <dbReference type="SAM" id="SignalP"/>
    </source>
</evidence>
<dbReference type="SUPFAM" id="SSF55486">
    <property type="entry name" value="Metalloproteases ('zincins'), catalytic domain"/>
    <property type="match status" value="1"/>
</dbReference>
<feature type="binding site" evidence="14">
    <location>
        <position position="307"/>
    </location>
    <ligand>
        <name>Zn(2+)</name>
        <dbReference type="ChEBI" id="CHEBI:29105"/>
        <note>catalytic</note>
    </ligand>
</feature>
<evidence type="ECO:0000256" key="6">
    <source>
        <dbReference type="ARBA" id="ARBA00022490"/>
    </source>
</evidence>
<dbReference type="Pfam" id="PF17900">
    <property type="entry name" value="Peptidase_M1_N"/>
    <property type="match status" value="1"/>
</dbReference>
<keyword evidence="8 14" id="KW-0479">Metal-binding</keyword>
<evidence type="ECO:0000256" key="5">
    <source>
        <dbReference type="ARBA" id="ARBA00015611"/>
    </source>
</evidence>
<evidence type="ECO:0000256" key="3">
    <source>
        <dbReference type="ARBA" id="ARBA00010136"/>
    </source>
</evidence>
<dbReference type="InterPro" id="IPR014782">
    <property type="entry name" value="Peptidase_M1_dom"/>
</dbReference>
<feature type="signal peptide" evidence="15">
    <location>
        <begin position="1"/>
        <end position="17"/>
    </location>
</feature>
<evidence type="ECO:0000256" key="8">
    <source>
        <dbReference type="ARBA" id="ARBA00022723"/>
    </source>
</evidence>
<dbReference type="CDD" id="cd09599">
    <property type="entry name" value="M1_LTA4H"/>
    <property type="match status" value="1"/>
</dbReference>
<evidence type="ECO:0000256" key="12">
    <source>
        <dbReference type="PIRSR" id="PIRSR634015-1"/>
    </source>
</evidence>
<dbReference type="PANTHER" id="PTHR45726:SF3">
    <property type="entry name" value="LEUKOTRIENE A-4 HYDROLASE"/>
    <property type="match status" value="1"/>
</dbReference>
<feature type="binding site" evidence="13">
    <location>
        <begin position="274"/>
        <end position="279"/>
    </location>
    <ligand>
        <name>a peptide</name>
        <dbReference type="ChEBI" id="CHEBI:60466"/>
    </ligand>
</feature>
<proteinExistence type="inferred from homology"/>
<feature type="binding site" evidence="13">
    <location>
        <begin position="561"/>
        <end position="563"/>
    </location>
    <ligand>
        <name>a peptide</name>
        <dbReference type="ChEBI" id="CHEBI:60466"/>
    </ligand>
</feature>
<keyword evidence="9" id="KW-0378">Hydrolase</keyword>
<dbReference type="InterPro" id="IPR049980">
    <property type="entry name" value="LTA4H_cat"/>
</dbReference>
<evidence type="ECO:0000256" key="13">
    <source>
        <dbReference type="PIRSR" id="PIRSR634015-2"/>
    </source>
</evidence>